<dbReference type="PANTHER" id="PTHR12843">
    <property type="entry name" value="PROTEIN-LYSINE N-METHYLTRANSFERASE METTL10"/>
    <property type="match status" value="1"/>
</dbReference>
<evidence type="ECO:0000313" key="3">
    <source>
        <dbReference type="Proteomes" id="UP000198728"/>
    </source>
</evidence>
<keyword evidence="2" id="KW-0808">Transferase</keyword>
<dbReference type="STRING" id="441112.SAMN04488094_113110"/>
<dbReference type="CDD" id="cd02440">
    <property type="entry name" value="AdoMet_MTases"/>
    <property type="match status" value="1"/>
</dbReference>
<dbReference type="AlphaFoldDB" id="A0A1I1PAN3"/>
<evidence type="ECO:0000259" key="1">
    <source>
        <dbReference type="Pfam" id="PF13649"/>
    </source>
</evidence>
<dbReference type="SUPFAM" id="SSF53335">
    <property type="entry name" value="S-adenosyl-L-methionine-dependent methyltransferases"/>
    <property type="match status" value="1"/>
</dbReference>
<dbReference type="EMBL" id="FOLG01000013">
    <property type="protein sequence ID" value="SFD03030.1"/>
    <property type="molecule type" value="Genomic_DNA"/>
</dbReference>
<evidence type="ECO:0000313" key="2">
    <source>
        <dbReference type="EMBL" id="SFD03030.1"/>
    </source>
</evidence>
<keyword evidence="3" id="KW-1185">Reference proteome</keyword>
<dbReference type="PANTHER" id="PTHR12843:SF5">
    <property type="entry name" value="EEF1A LYSINE METHYLTRANSFERASE 2"/>
    <property type="match status" value="1"/>
</dbReference>
<sequence>MADRSAHWEAIYRRKAEEELGWYEEEATLSMDLIAAYATPGDPVIDVGGGQSRLVDGLLSGGFGPVTVLDLSETALQASQDRLGERADAVEWIKADITRWLPEKGRHWQIWHDRAVFHFLTDPPDRTAYVRAMRAALAKGGRIIMATFAEDGPERCAGLDVQRWSSEGLAAELHRIAPKQFDLLETRRHIHRTPSGEEQRYRVSVYRRGVID</sequence>
<dbReference type="Pfam" id="PF13649">
    <property type="entry name" value="Methyltransf_25"/>
    <property type="match status" value="1"/>
</dbReference>
<gene>
    <name evidence="2" type="ORF">SAMN04488094_113110</name>
</gene>
<dbReference type="GO" id="GO:0008168">
    <property type="term" value="F:methyltransferase activity"/>
    <property type="evidence" value="ECO:0007669"/>
    <property type="project" value="UniProtKB-KW"/>
</dbReference>
<feature type="domain" description="Methyltransferase" evidence="1">
    <location>
        <begin position="44"/>
        <end position="141"/>
    </location>
</feature>
<organism evidence="2 3">
    <name type="scientific">Tropicimonas isoalkanivorans</name>
    <dbReference type="NCBI Taxonomy" id="441112"/>
    <lineage>
        <taxon>Bacteria</taxon>
        <taxon>Pseudomonadati</taxon>
        <taxon>Pseudomonadota</taxon>
        <taxon>Alphaproteobacteria</taxon>
        <taxon>Rhodobacterales</taxon>
        <taxon>Roseobacteraceae</taxon>
        <taxon>Tropicimonas</taxon>
    </lineage>
</organism>
<protein>
    <submittedName>
        <fullName evidence="2">AdoMet dependent proline di-methyltransferase</fullName>
    </submittedName>
</protein>
<reference evidence="2 3" key="1">
    <citation type="submission" date="2016-10" db="EMBL/GenBank/DDBJ databases">
        <authorList>
            <person name="de Groot N.N."/>
        </authorList>
    </citation>
    <scope>NUCLEOTIDE SEQUENCE [LARGE SCALE GENOMIC DNA]</scope>
    <source>
        <strain evidence="2 3">DSM 19548</strain>
    </source>
</reference>
<dbReference type="Proteomes" id="UP000198728">
    <property type="component" value="Unassembled WGS sequence"/>
</dbReference>
<keyword evidence="2" id="KW-0489">Methyltransferase</keyword>
<accession>A0A1I1PAN3</accession>
<proteinExistence type="predicted"/>
<dbReference type="Gene3D" id="3.40.50.150">
    <property type="entry name" value="Vaccinia Virus protein VP39"/>
    <property type="match status" value="1"/>
</dbReference>
<name>A0A1I1PAN3_9RHOB</name>
<dbReference type="OrthoDB" id="9788660at2"/>
<dbReference type="InterPro" id="IPR041698">
    <property type="entry name" value="Methyltransf_25"/>
</dbReference>
<dbReference type="GO" id="GO:0032259">
    <property type="term" value="P:methylation"/>
    <property type="evidence" value="ECO:0007669"/>
    <property type="project" value="UniProtKB-KW"/>
</dbReference>
<dbReference type="InterPro" id="IPR029063">
    <property type="entry name" value="SAM-dependent_MTases_sf"/>
</dbReference>